<feature type="domain" description="F-box" evidence="1">
    <location>
        <begin position="1"/>
        <end position="48"/>
    </location>
</feature>
<keyword evidence="3" id="KW-1185">Reference proteome</keyword>
<dbReference type="Proteomes" id="UP001345013">
    <property type="component" value="Unassembled WGS sequence"/>
</dbReference>
<sequence>MASLTTLPSELLSQIYNSLSTISDVINLSLASHHFNHHLRNSNRLPTLFAAAEREFGPLEDIAQLLTYNSTQPAHVLRKPQQSYALLRQMIPVGAVAKKIEELYPSRRWADNYLERRGLSADEAWRSRRAVYRYWLYCEAFQNRNYTRITRQVPQIVEERAQLLRSRTTEELIEIEDLRIILEDIVSTELCPTNGAAERSFNEHCDFVDVRNSHWRNNFRSWNSWPPDQYTNHSFAQARTSTTSLFHSHYADLNDKSRQDLPVLQRRKLEMTGWGDEISQYYVVQSMMKLSPAQIIHMHEHAVTKLDVEAYILDNCDGGEWFWDNGQTFLDTWSLILYKRGEAPGDVRSAILNGEAGVTSVGRRAWSDRDDGEEGQLCV</sequence>
<dbReference type="PROSITE" id="PS50181">
    <property type="entry name" value="FBOX"/>
    <property type="match status" value="1"/>
</dbReference>
<accession>A0ABR0K1W3</accession>
<evidence type="ECO:0000313" key="2">
    <source>
        <dbReference type="EMBL" id="KAK5081078.1"/>
    </source>
</evidence>
<evidence type="ECO:0000259" key="1">
    <source>
        <dbReference type="PROSITE" id="PS50181"/>
    </source>
</evidence>
<reference evidence="2 3" key="1">
    <citation type="submission" date="2023-08" db="EMBL/GenBank/DDBJ databases">
        <title>Black Yeasts Isolated from many extreme environments.</title>
        <authorList>
            <person name="Coleine C."/>
            <person name="Stajich J.E."/>
            <person name="Selbmann L."/>
        </authorList>
    </citation>
    <scope>NUCLEOTIDE SEQUENCE [LARGE SCALE GENOMIC DNA]</scope>
    <source>
        <strain evidence="2 3">CCFEE 5885</strain>
    </source>
</reference>
<organism evidence="2 3">
    <name type="scientific">Lithohypha guttulata</name>
    <dbReference type="NCBI Taxonomy" id="1690604"/>
    <lineage>
        <taxon>Eukaryota</taxon>
        <taxon>Fungi</taxon>
        <taxon>Dikarya</taxon>
        <taxon>Ascomycota</taxon>
        <taxon>Pezizomycotina</taxon>
        <taxon>Eurotiomycetes</taxon>
        <taxon>Chaetothyriomycetidae</taxon>
        <taxon>Chaetothyriales</taxon>
        <taxon>Trichomeriaceae</taxon>
        <taxon>Lithohypha</taxon>
    </lineage>
</organism>
<name>A0ABR0K1W3_9EURO</name>
<dbReference type="InterPro" id="IPR001810">
    <property type="entry name" value="F-box_dom"/>
</dbReference>
<dbReference type="EMBL" id="JAVRRG010000141">
    <property type="protein sequence ID" value="KAK5081078.1"/>
    <property type="molecule type" value="Genomic_DNA"/>
</dbReference>
<proteinExistence type="predicted"/>
<protein>
    <recommendedName>
        <fullName evidence="1">F-box domain-containing protein</fullName>
    </recommendedName>
</protein>
<gene>
    <name evidence="2" type="ORF">LTR24_008294</name>
</gene>
<evidence type="ECO:0000313" key="3">
    <source>
        <dbReference type="Proteomes" id="UP001345013"/>
    </source>
</evidence>
<comment type="caution">
    <text evidence="2">The sequence shown here is derived from an EMBL/GenBank/DDBJ whole genome shotgun (WGS) entry which is preliminary data.</text>
</comment>